<dbReference type="Proteomes" id="UP001150925">
    <property type="component" value="Unassembled WGS sequence"/>
</dbReference>
<dbReference type="AlphaFoldDB" id="A0A9W8E5I4"/>
<reference evidence="11" key="1">
    <citation type="submission" date="2022-07" db="EMBL/GenBank/DDBJ databases">
        <title>Phylogenomic reconstructions and comparative analyses of Kickxellomycotina fungi.</title>
        <authorList>
            <person name="Reynolds N.K."/>
            <person name="Stajich J.E."/>
            <person name="Barry K."/>
            <person name="Grigoriev I.V."/>
            <person name="Crous P."/>
            <person name="Smith M.E."/>
        </authorList>
    </citation>
    <scope>NUCLEOTIDE SEQUENCE</scope>
    <source>
        <strain evidence="11">RSA 1196</strain>
    </source>
</reference>
<dbReference type="GO" id="GO:0007033">
    <property type="term" value="P:vacuole organization"/>
    <property type="evidence" value="ECO:0007669"/>
    <property type="project" value="TreeGrafter"/>
</dbReference>
<dbReference type="InterPro" id="IPR050304">
    <property type="entry name" value="MT-severing_AAA_ATPase"/>
</dbReference>
<keyword evidence="4" id="KW-0547">Nucleotide-binding</keyword>
<evidence type="ECO:0000259" key="10">
    <source>
        <dbReference type="SMART" id="SM00745"/>
    </source>
</evidence>
<dbReference type="SMART" id="SM00745">
    <property type="entry name" value="MIT"/>
    <property type="match status" value="1"/>
</dbReference>
<evidence type="ECO:0000256" key="6">
    <source>
        <dbReference type="ARBA" id="ARBA00022840"/>
    </source>
</evidence>
<evidence type="ECO:0000256" key="4">
    <source>
        <dbReference type="ARBA" id="ARBA00022741"/>
    </source>
</evidence>
<proteinExistence type="inferred from homology"/>
<evidence type="ECO:0000313" key="11">
    <source>
        <dbReference type="EMBL" id="KAJ1957254.1"/>
    </source>
</evidence>
<keyword evidence="6" id="KW-0067">ATP-binding</keyword>
<evidence type="ECO:0000313" key="12">
    <source>
        <dbReference type="Proteomes" id="UP001150925"/>
    </source>
</evidence>
<evidence type="ECO:0000256" key="3">
    <source>
        <dbReference type="ARBA" id="ARBA00022448"/>
    </source>
</evidence>
<keyword evidence="12" id="KW-1185">Reference proteome</keyword>
<dbReference type="GO" id="GO:0016197">
    <property type="term" value="P:endosomal transport"/>
    <property type="evidence" value="ECO:0007669"/>
    <property type="project" value="TreeGrafter"/>
</dbReference>
<dbReference type="InterPro" id="IPR036181">
    <property type="entry name" value="MIT_dom_sf"/>
</dbReference>
<dbReference type="GO" id="GO:0015031">
    <property type="term" value="P:protein transport"/>
    <property type="evidence" value="ECO:0007669"/>
    <property type="project" value="UniProtKB-KW"/>
</dbReference>
<dbReference type="InterPro" id="IPR027417">
    <property type="entry name" value="P-loop_NTPase"/>
</dbReference>
<feature type="region of interest" description="Disordered" evidence="9">
    <location>
        <begin position="77"/>
        <end position="108"/>
    </location>
</feature>
<evidence type="ECO:0000256" key="7">
    <source>
        <dbReference type="ARBA" id="ARBA00022927"/>
    </source>
</evidence>
<dbReference type="SUPFAM" id="SSF116846">
    <property type="entry name" value="MIT domain"/>
    <property type="match status" value="1"/>
</dbReference>
<comment type="catalytic activity">
    <reaction evidence="8">
        <text>ATP + H2O = ADP + phosphate + H(+)</text>
        <dbReference type="Rhea" id="RHEA:13065"/>
        <dbReference type="ChEBI" id="CHEBI:15377"/>
        <dbReference type="ChEBI" id="CHEBI:15378"/>
        <dbReference type="ChEBI" id="CHEBI:30616"/>
        <dbReference type="ChEBI" id="CHEBI:43474"/>
        <dbReference type="ChEBI" id="CHEBI:456216"/>
        <dbReference type="EC" id="3.6.4.6"/>
    </reaction>
</comment>
<dbReference type="Gene3D" id="3.40.50.300">
    <property type="entry name" value="P-loop containing nucleotide triphosphate hydrolases"/>
    <property type="match status" value="1"/>
</dbReference>
<comment type="similarity">
    <text evidence="1">Belongs to the AAA ATPase family.</text>
</comment>
<evidence type="ECO:0000256" key="8">
    <source>
        <dbReference type="ARBA" id="ARBA00048883"/>
    </source>
</evidence>
<comment type="caution">
    <text evidence="11">The sequence shown here is derived from an EMBL/GenBank/DDBJ whole genome shotgun (WGS) entry which is preliminary data.</text>
</comment>
<keyword evidence="3" id="KW-0813">Transport</keyword>
<dbReference type="InterPro" id="IPR045253">
    <property type="entry name" value="VPS4_MIT"/>
</dbReference>
<name>A0A9W8E5I4_9FUNG</name>
<dbReference type="PANTHER" id="PTHR23074:SF83">
    <property type="entry name" value="VACUOLAR PROTEIN SORTING-ASSOCIATED PROTEIN 4A"/>
    <property type="match status" value="1"/>
</dbReference>
<dbReference type="GO" id="GO:0016887">
    <property type="term" value="F:ATP hydrolysis activity"/>
    <property type="evidence" value="ECO:0007669"/>
    <property type="project" value="TreeGrafter"/>
</dbReference>
<dbReference type="OrthoDB" id="29072at2759"/>
<dbReference type="EC" id="3.6.4.6" evidence="2"/>
<evidence type="ECO:0000256" key="1">
    <source>
        <dbReference type="ARBA" id="ARBA00006914"/>
    </source>
</evidence>
<dbReference type="FunFam" id="1.20.58.80:FF:000004">
    <property type="entry name" value="Vacuolar protein sorting-associated protein 4"/>
    <property type="match status" value="1"/>
</dbReference>
<dbReference type="GO" id="GO:0005524">
    <property type="term" value="F:ATP binding"/>
    <property type="evidence" value="ECO:0007669"/>
    <property type="project" value="UniProtKB-KW"/>
</dbReference>
<keyword evidence="5" id="KW-0378">Hydrolase</keyword>
<dbReference type="Pfam" id="PF04212">
    <property type="entry name" value="MIT"/>
    <property type="match status" value="1"/>
</dbReference>
<evidence type="ECO:0000256" key="5">
    <source>
        <dbReference type="ARBA" id="ARBA00022801"/>
    </source>
</evidence>
<gene>
    <name evidence="11" type="primary">VPS4_1</name>
    <name evidence="11" type="ORF">IWQ62_005134</name>
</gene>
<dbReference type="PANTHER" id="PTHR23074">
    <property type="entry name" value="AAA DOMAIN-CONTAINING"/>
    <property type="match status" value="1"/>
</dbReference>
<sequence length="202" mass="22603">MATVDFLGRAIELAKKAIEEDGKENYEEAYKQYQNALEYFVMAIKYEKNDRLKEAIRKKCTEYLERAELLKDHLTKVEKSKQEVHPSNDTGATKGKKKGSGDDDDDADSKKLRAGLTGAILTEKPNIHWDDVAGLEGAKEALKEAVILPIKFPQLFTGKCAFLLMYSIIALHEVLGKAMNSLGLDPPPLYILDTTKGNRRVS</sequence>
<dbReference type="CDD" id="cd02678">
    <property type="entry name" value="MIT_VPS4"/>
    <property type="match status" value="1"/>
</dbReference>
<evidence type="ECO:0000256" key="2">
    <source>
        <dbReference type="ARBA" id="ARBA00012674"/>
    </source>
</evidence>
<organism evidence="11 12">
    <name type="scientific">Dispira parvispora</name>
    <dbReference type="NCBI Taxonomy" id="1520584"/>
    <lineage>
        <taxon>Eukaryota</taxon>
        <taxon>Fungi</taxon>
        <taxon>Fungi incertae sedis</taxon>
        <taxon>Zoopagomycota</taxon>
        <taxon>Kickxellomycotina</taxon>
        <taxon>Dimargaritomycetes</taxon>
        <taxon>Dimargaritales</taxon>
        <taxon>Dimargaritaceae</taxon>
        <taxon>Dispira</taxon>
    </lineage>
</organism>
<protein>
    <recommendedName>
        <fullName evidence="2">vesicle-fusing ATPase</fullName>
        <ecNumber evidence="2">3.6.4.6</ecNumber>
    </recommendedName>
</protein>
<dbReference type="Gene3D" id="1.20.58.80">
    <property type="entry name" value="Phosphotransferase system, lactose/cellobiose-type IIA subunit"/>
    <property type="match status" value="1"/>
</dbReference>
<keyword evidence="7" id="KW-0653">Protein transport</keyword>
<evidence type="ECO:0000256" key="9">
    <source>
        <dbReference type="SAM" id="MobiDB-lite"/>
    </source>
</evidence>
<dbReference type="InterPro" id="IPR007330">
    <property type="entry name" value="MIT_dom"/>
</dbReference>
<feature type="domain" description="MIT" evidence="10">
    <location>
        <begin position="3"/>
        <end position="80"/>
    </location>
</feature>
<dbReference type="EMBL" id="JANBPY010001980">
    <property type="protein sequence ID" value="KAJ1957254.1"/>
    <property type="molecule type" value="Genomic_DNA"/>
</dbReference>
<accession>A0A9W8E5I4</accession>
<feature type="compositionally biased region" description="Basic and acidic residues" evidence="9">
    <location>
        <begin position="77"/>
        <end position="86"/>
    </location>
</feature>
<dbReference type="FunFam" id="3.40.50.300:FF:002287">
    <property type="entry name" value="MIT domain protein"/>
    <property type="match status" value="1"/>
</dbReference>